<proteinExistence type="predicted"/>
<organism evidence="1 2">
    <name type="scientific">Magnetospirillum aberrantis SpK</name>
    <dbReference type="NCBI Taxonomy" id="908842"/>
    <lineage>
        <taxon>Bacteria</taxon>
        <taxon>Pseudomonadati</taxon>
        <taxon>Pseudomonadota</taxon>
        <taxon>Alphaproteobacteria</taxon>
        <taxon>Rhodospirillales</taxon>
        <taxon>Rhodospirillaceae</taxon>
        <taxon>Magnetospirillum</taxon>
    </lineage>
</organism>
<keyword evidence="2" id="KW-1185">Reference proteome</keyword>
<dbReference type="RefSeq" id="WP_163675152.1">
    <property type="nucleotide sequence ID" value="NZ_JAAIYP010000021.1"/>
</dbReference>
<accession>A0A7C9QSK4</accession>
<reference evidence="1 2" key="1">
    <citation type="submission" date="2020-02" db="EMBL/GenBank/DDBJ databases">
        <authorList>
            <person name="Dziuba M."/>
            <person name="Kuznetsov B."/>
            <person name="Mardanov A."/>
            <person name="Ravin N."/>
            <person name="Grouzdev D."/>
        </authorList>
    </citation>
    <scope>NUCLEOTIDE SEQUENCE [LARGE SCALE GENOMIC DNA]</scope>
    <source>
        <strain evidence="1 2">SpK</strain>
    </source>
</reference>
<name>A0A7C9QSK4_9PROT</name>
<protein>
    <submittedName>
        <fullName evidence="1">Uncharacterized protein</fullName>
    </submittedName>
</protein>
<dbReference type="Proteomes" id="UP000480684">
    <property type="component" value="Unassembled WGS sequence"/>
</dbReference>
<comment type="caution">
    <text evidence="1">The sequence shown here is derived from an EMBL/GenBank/DDBJ whole genome shotgun (WGS) entry which is preliminary data.</text>
</comment>
<evidence type="ECO:0000313" key="2">
    <source>
        <dbReference type="Proteomes" id="UP000480684"/>
    </source>
</evidence>
<dbReference type="AlphaFoldDB" id="A0A7C9QSK4"/>
<evidence type="ECO:0000313" key="1">
    <source>
        <dbReference type="EMBL" id="NFV79199.1"/>
    </source>
</evidence>
<gene>
    <name evidence="1" type="ORF">G4223_03635</name>
</gene>
<sequence>MGSTQTLKTLALTVATAGAFHEVGTLTDGHFTEAGKTVGGKTAGQYFASADYLKNVAGHAVVGGTASVLGGGDFASGALSGGFGAAVSPATILLNQRVPYTGLVTTVAVGGTASTLAGGTFEQGAMTAGLGYLFNNAALITLDNGYFSDHSALYVEGKEGREAVLYDPGGSYPSKGGGTGDAIYGSEADYNKYSEYWRNNGSNVTIDWLNTTESEDSLIVKNIETLGGRQPFTCALSTSACLSNVGKFNGIDSYFFPGNLRRRILDILNRK</sequence>
<dbReference type="EMBL" id="JAAIYP010000021">
    <property type="protein sequence ID" value="NFV79199.1"/>
    <property type="molecule type" value="Genomic_DNA"/>
</dbReference>